<reference evidence="2 3" key="1">
    <citation type="submission" date="2015-09" db="EMBL/GenBank/DDBJ databases">
        <title>Draft genome of the parasitic nematode Teladorsagia circumcincta isolate WARC Sus (inbred).</title>
        <authorList>
            <person name="Mitreva M."/>
        </authorList>
    </citation>
    <scope>NUCLEOTIDE SEQUENCE [LARGE SCALE GENOMIC DNA]</scope>
    <source>
        <strain evidence="2 3">S</strain>
    </source>
</reference>
<feature type="compositionally biased region" description="Pro residues" evidence="1">
    <location>
        <begin position="291"/>
        <end position="304"/>
    </location>
</feature>
<sequence length="483" mass="53775">MNVPTMRSPSMYADGTPRTPREDDEEEEAEPAYARAMRTRSQSRVGSPTRMDTTTSERWGICRGPEFKEEREKCGANDELCWLPWDENKRRVASTVRVPTRRSRQDALLEENPSPPPVSRRRVTGVLNRLHQTVDPVLENLIIPVRCNQTQLNPARQKLDVLVLPEQFEHLIQEAGKMPCLRRIRRRRQLVGGYVAVQDRFHRLALELPETLMKHGRPLSVTRHTFLIMQDEHLRINLQRPTDLRHQDMVFSLREVLAQHHDTAELHRNMSGGRTPYYGDAPRSGACTPRPCTPEPRAPTPTPRPRSRVHQDGASEDYSGNRQRATSGRQFNGSDDRSGMATGWMPPPVPPPPMFGAPGIPPPPLQPQLFGNVQPPPPSPTSVPPPPPQPTLPTEISPPSKMSTQPSGPTASNSQTRAGNSKKGSAGSKDSTAPPAPKPPERVGGSKFLDSVPPAPKASGATSTKRTHQRKRRISRVNDDDSD</sequence>
<proteinExistence type="predicted"/>
<feature type="region of interest" description="Disordered" evidence="1">
    <location>
        <begin position="264"/>
        <end position="483"/>
    </location>
</feature>
<evidence type="ECO:0000313" key="2">
    <source>
        <dbReference type="EMBL" id="PIO67010.1"/>
    </source>
</evidence>
<dbReference type="Proteomes" id="UP000230423">
    <property type="component" value="Unassembled WGS sequence"/>
</dbReference>
<feature type="compositionally biased region" description="Pro residues" evidence="1">
    <location>
        <begin position="345"/>
        <end position="366"/>
    </location>
</feature>
<gene>
    <name evidence="2" type="ORF">TELCIR_11257</name>
</gene>
<evidence type="ECO:0000256" key="1">
    <source>
        <dbReference type="SAM" id="MobiDB-lite"/>
    </source>
</evidence>
<accession>A0A2G9UC00</accession>
<name>A0A2G9UC00_TELCI</name>
<feature type="compositionally biased region" description="Basic residues" evidence="1">
    <location>
        <begin position="465"/>
        <end position="475"/>
    </location>
</feature>
<keyword evidence="3" id="KW-1185">Reference proteome</keyword>
<feature type="compositionally biased region" description="Polar residues" evidence="1">
    <location>
        <begin position="318"/>
        <end position="333"/>
    </location>
</feature>
<dbReference type="AlphaFoldDB" id="A0A2G9UC00"/>
<feature type="compositionally biased region" description="Pro residues" evidence="1">
    <location>
        <begin position="374"/>
        <end position="391"/>
    </location>
</feature>
<dbReference type="EMBL" id="KZ347876">
    <property type="protein sequence ID" value="PIO67010.1"/>
    <property type="molecule type" value="Genomic_DNA"/>
</dbReference>
<evidence type="ECO:0000313" key="3">
    <source>
        <dbReference type="Proteomes" id="UP000230423"/>
    </source>
</evidence>
<organism evidence="2 3">
    <name type="scientific">Teladorsagia circumcincta</name>
    <name type="common">Brown stomach worm</name>
    <name type="synonym">Ostertagia circumcincta</name>
    <dbReference type="NCBI Taxonomy" id="45464"/>
    <lineage>
        <taxon>Eukaryota</taxon>
        <taxon>Metazoa</taxon>
        <taxon>Ecdysozoa</taxon>
        <taxon>Nematoda</taxon>
        <taxon>Chromadorea</taxon>
        <taxon>Rhabditida</taxon>
        <taxon>Rhabditina</taxon>
        <taxon>Rhabditomorpha</taxon>
        <taxon>Strongyloidea</taxon>
        <taxon>Trichostrongylidae</taxon>
        <taxon>Teladorsagia</taxon>
    </lineage>
</organism>
<feature type="region of interest" description="Disordered" evidence="1">
    <location>
        <begin position="1"/>
        <end position="56"/>
    </location>
</feature>
<feature type="compositionally biased region" description="Polar residues" evidence="1">
    <location>
        <begin position="39"/>
        <end position="56"/>
    </location>
</feature>
<dbReference type="OrthoDB" id="5911579at2759"/>
<protein>
    <submittedName>
        <fullName evidence="2">Uncharacterized protein</fullName>
    </submittedName>
</protein>
<feature type="compositionally biased region" description="Polar residues" evidence="1">
    <location>
        <begin position="400"/>
        <end position="431"/>
    </location>
</feature>
<feature type="region of interest" description="Disordered" evidence="1">
    <location>
        <begin position="96"/>
        <end position="121"/>
    </location>
</feature>